<dbReference type="EMBL" id="JAPDRN010000045">
    <property type="protein sequence ID" value="KAJ9633569.1"/>
    <property type="molecule type" value="Genomic_DNA"/>
</dbReference>
<evidence type="ECO:0000313" key="1">
    <source>
        <dbReference type="EMBL" id="KAJ9633569.1"/>
    </source>
</evidence>
<gene>
    <name evidence="1" type="ORF">H2204_006952</name>
</gene>
<dbReference type="Gene3D" id="3.40.605.10">
    <property type="entry name" value="Aldehyde Dehydrogenase, Chain A, domain 1"/>
    <property type="match status" value="1"/>
</dbReference>
<protein>
    <recommendedName>
        <fullName evidence="3">Aldehyde dehydrogenase domain-containing protein</fullName>
    </recommendedName>
</protein>
<comment type="caution">
    <text evidence="1">The sequence shown here is derived from an EMBL/GenBank/DDBJ whole genome shotgun (WGS) entry which is preliminary data.</text>
</comment>
<dbReference type="SUPFAM" id="SSF53720">
    <property type="entry name" value="ALDH-like"/>
    <property type="match status" value="1"/>
</dbReference>
<dbReference type="GO" id="GO:0016620">
    <property type="term" value="F:oxidoreductase activity, acting on the aldehyde or oxo group of donors, NAD or NADP as acceptor"/>
    <property type="evidence" value="ECO:0007669"/>
    <property type="project" value="InterPro"/>
</dbReference>
<evidence type="ECO:0008006" key="3">
    <source>
        <dbReference type="Google" id="ProtNLM"/>
    </source>
</evidence>
<sequence>MVVQPASERLYNELLDTASDGRGRNARYRQNQILFLHNQLRVDLEKIRTAIKKDTSSTEADIDIELGLSLNAVRRMYEGVDFNKSLEDEFRIAKNSDNIERRIPYGVVLIRPTQHTRFFSIISALAAAFAAGNVVLLELESSLRAVDQYFRREFKVLDNASCIIVTTRVDNAAFLARCRLIDQTTPVLDYPDSLQHRSHQITVAVIDRTADISKAARAILASKCRFRGTSPYGVDVVLVNEWIKEKFLAQCREVIDTERTTLGAIDKDRSEKHRTKSLKLQGEHLLDLHGVNISEYDGSAPELREKSSAYALRLVTVTGLVEATTIASAVGPLSALYPFSNPGEAKYLSQHIDSDICMVNQIPSSLLVGPCIPVGSLSADIDIRYDTNLMSKPAPQWVHDLSPRTDPRQFYQQASAPVKPVKQHSGFDIGFFDRGAITGAVIIILPPLCALAYGGYRAAAHVYHCCI</sequence>
<keyword evidence="2" id="KW-1185">Reference proteome</keyword>
<dbReference type="InterPro" id="IPR016163">
    <property type="entry name" value="Ald_DH_C"/>
</dbReference>
<dbReference type="InterPro" id="IPR016161">
    <property type="entry name" value="Ald_DH/histidinol_DH"/>
</dbReference>
<organism evidence="1 2">
    <name type="scientific">Knufia peltigerae</name>
    <dbReference type="NCBI Taxonomy" id="1002370"/>
    <lineage>
        <taxon>Eukaryota</taxon>
        <taxon>Fungi</taxon>
        <taxon>Dikarya</taxon>
        <taxon>Ascomycota</taxon>
        <taxon>Pezizomycotina</taxon>
        <taxon>Eurotiomycetes</taxon>
        <taxon>Chaetothyriomycetidae</taxon>
        <taxon>Chaetothyriales</taxon>
        <taxon>Trichomeriaceae</taxon>
        <taxon>Knufia</taxon>
    </lineage>
</organism>
<proteinExistence type="predicted"/>
<dbReference type="PANTHER" id="PTHR43111">
    <property type="entry name" value="ALDEHYDE DEHYDROGENASE B-RELATED"/>
    <property type="match status" value="1"/>
</dbReference>
<dbReference type="InterPro" id="IPR016162">
    <property type="entry name" value="Ald_DH_N"/>
</dbReference>
<dbReference type="PANTHER" id="PTHR43111:SF1">
    <property type="entry name" value="ALDEHYDE DEHYDROGENASE B-RELATED"/>
    <property type="match status" value="1"/>
</dbReference>
<evidence type="ECO:0000313" key="2">
    <source>
        <dbReference type="Proteomes" id="UP001172681"/>
    </source>
</evidence>
<reference evidence="1" key="1">
    <citation type="submission" date="2022-10" db="EMBL/GenBank/DDBJ databases">
        <title>Culturing micro-colonial fungi from biological soil crusts in the Mojave desert and describing Neophaeococcomyces mojavensis, and introducing the new genera and species Taxawa tesnikishii.</title>
        <authorList>
            <person name="Kurbessoian T."/>
            <person name="Stajich J.E."/>
        </authorList>
    </citation>
    <scope>NUCLEOTIDE SEQUENCE</scope>
    <source>
        <strain evidence="1">TK_35</strain>
    </source>
</reference>
<accession>A0AA38Y2Z5</accession>
<dbReference type="AlphaFoldDB" id="A0AA38Y2Z5"/>
<dbReference type="Gene3D" id="3.40.309.10">
    <property type="entry name" value="Aldehyde Dehydrogenase, Chain A, domain 2"/>
    <property type="match status" value="1"/>
</dbReference>
<name>A0AA38Y2Z5_9EURO</name>
<dbReference type="Proteomes" id="UP001172681">
    <property type="component" value="Unassembled WGS sequence"/>
</dbReference>